<keyword evidence="3" id="KW-1185">Reference proteome</keyword>
<dbReference type="SUPFAM" id="SSF55347">
    <property type="entry name" value="Glyceraldehyde-3-phosphate dehydrogenase-like, C-terminal domain"/>
    <property type="match status" value="1"/>
</dbReference>
<protein>
    <submittedName>
        <fullName evidence="2">Glyceraldehyde-3-phosphate dehydrogenase [Lactobacillus paraplantarum]</fullName>
    </submittedName>
</protein>
<gene>
    <name evidence="2" type="ORF">MUDAN_MDHGFNIF_02407</name>
</gene>
<evidence type="ECO:0000313" key="3">
    <source>
        <dbReference type="Proteomes" id="UP000289996"/>
    </source>
</evidence>
<feature type="domain" description="Glyceraldehyde 3-phosphate dehydrogenase catalytic" evidence="1">
    <location>
        <begin position="2"/>
        <end position="74"/>
    </location>
</feature>
<dbReference type="Gene3D" id="3.30.360.10">
    <property type="entry name" value="Dihydrodipicolinate Reductase, domain 2"/>
    <property type="match status" value="1"/>
</dbReference>
<reference evidence="2 3" key="1">
    <citation type="submission" date="2018-11" db="EMBL/GenBank/DDBJ databases">
        <authorList>
            <person name="Wuyts S."/>
        </authorList>
    </citation>
    <scope>NUCLEOTIDE SEQUENCE [LARGE SCALE GENOMIC DNA]</scope>
    <source>
        <strain evidence="2">Lactobacillus mudanjiangensis AMBF249</strain>
    </source>
</reference>
<evidence type="ECO:0000313" key="2">
    <source>
        <dbReference type="EMBL" id="VDG27550.1"/>
    </source>
</evidence>
<dbReference type="InterPro" id="IPR020829">
    <property type="entry name" value="GlycerAld_3-P_DH_cat"/>
</dbReference>
<dbReference type="Proteomes" id="UP000289996">
    <property type="component" value="Unassembled WGS sequence"/>
</dbReference>
<evidence type="ECO:0000259" key="1">
    <source>
        <dbReference type="Pfam" id="PF02800"/>
    </source>
</evidence>
<dbReference type="Pfam" id="PF02800">
    <property type="entry name" value="Gp_dh_C"/>
    <property type="match status" value="1"/>
</dbReference>
<sequence>MAELVTVLRRKVTLEEVNAALKKHTVNNPSFGFNDDEIVSSDVIGTTFDGIFDPTQTEITSAGEFQLVKTVSWYDNEYGNGESSLEVS</sequence>
<name>A0A660DVB2_9LACO</name>
<proteinExistence type="predicted"/>
<dbReference type="AlphaFoldDB" id="A0A660DVB2"/>
<dbReference type="GO" id="GO:0016620">
    <property type="term" value="F:oxidoreductase activity, acting on the aldehyde or oxo group of donors, NAD or NADP as acceptor"/>
    <property type="evidence" value="ECO:0007669"/>
    <property type="project" value="InterPro"/>
</dbReference>
<organism evidence="2 3">
    <name type="scientific">Lactiplantibacillus mudanjiangensis</name>
    <dbReference type="NCBI Taxonomy" id="1296538"/>
    <lineage>
        <taxon>Bacteria</taxon>
        <taxon>Bacillati</taxon>
        <taxon>Bacillota</taxon>
        <taxon>Bacilli</taxon>
        <taxon>Lactobacillales</taxon>
        <taxon>Lactobacillaceae</taxon>
        <taxon>Lactiplantibacillus</taxon>
    </lineage>
</organism>
<accession>A0A660DVB2</accession>
<dbReference type="EMBL" id="UYIG01000024">
    <property type="protein sequence ID" value="VDG27550.1"/>
    <property type="molecule type" value="Genomic_DNA"/>
</dbReference>